<dbReference type="HOGENOM" id="CLU_2695919_0_0_2"/>
<dbReference type="STRING" id="698757.Pogu_2519"/>
<dbReference type="Proteomes" id="UP000009062">
    <property type="component" value="Chromosome"/>
</dbReference>
<accession>H6QBQ3</accession>
<dbReference type="EMBL" id="CP003316">
    <property type="protein sequence ID" value="AFA40546.1"/>
    <property type="molecule type" value="Genomic_DNA"/>
</dbReference>
<protein>
    <submittedName>
        <fullName evidence="1">Uncharacterized protein</fullName>
    </submittedName>
</protein>
<dbReference type="AlphaFoldDB" id="H6QBQ3"/>
<organism evidence="1 2">
    <name type="scientific">Pyrobaculum oguniense (strain DSM 13380 / JCM 10595 / TE7)</name>
    <dbReference type="NCBI Taxonomy" id="698757"/>
    <lineage>
        <taxon>Archaea</taxon>
        <taxon>Thermoproteota</taxon>
        <taxon>Thermoprotei</taxon>
        <taxon>Thermoproteales</taxon>
        <taxon>Thermoproteaceae</taxon>
        <taxon>Pyrobaculum</taxon>
    </lineage>
</organism>
<gene>
    <name evidence="1" type="ordered locus">Pogu_2519</name>
</gene>
<name>H6QBQ3_PYROT</name>
<reference evidence="1 2" key="1">
    <citation type="journal article" date="2012" name="Stand. Genomic Sci.">
        <title>Complete genome sequence of Pyrobaculum oguniense.</title>
        <authorList>
            <person name="Bernick D.L."/>
            <person name="Karplus K."/>
            <person name="Lui L.M."/>
            <person name="Coker J.K."/>
            <person name="Murphy J.N."/>
            <person name="Chan P.P."/>
            <person name="Cozen A.E."/>
            <person name="Lowe T.M."/>
        </authorList>
    </citation>
    <scope>NUCLEOTIDE SEQUENCE [LARGE SCALE GENOMIC DNA]</scope>
    <source>
        <strain evidence="1 2">TE7</strain>
    </source>
</reference>
<proteinExistence type="predicted"/>
<evidence type="ECO:0000313" key="2">
    <source>
        <dbReference type="Proteomes" id="UP000009062"/>
    </source>
</evidence>
<keyword evidence="2" id="KW-1185">Reference proteome</keyword>
<dbReference type="eggNOG" id="arCOG05445">
    <property type="taxonomic scope" value="Archaea"/>
</dbReference>
<evidence type="ECO:0000313" key="1">
    <source>
        <dbReference type="EMBL" id="AFA40546.1"/>
    </source>
</evidence>
<dbReference type="KEGG" id="pog:Pogu_2519"/>
<sequence>MMLTAVGNIIDMLLRRQESITSDDIKALLKRANINISDSDLVKILITLEIYKKIYVKKVKKDGRDVFQISRRR</sequence>